<proteinExistence type="predicted"/>
<sequence length="38" mass="4560">MRERELFVHKTNSSSCQTRVRRPILKQRFDSGWIGARL</sequence>
<evidence type="ECO:0000313" key="1">
    <source>
        <dbReference type="EMBL" id="KAH7447007.1"/>
    </source>
</evidence>
<dbReference type="Proteomes" id="UP000825935">
    <property type="component" value="Chromosome 1"/>
</dbReference>
<gene>
    <name evidence="1" type="ORF">KP509_01G086700</name>
</gene>
<reference evidence="1" key="1">
    <citation type="submission" date="2021-08" db="EMBL/GenBank/DDBJ databases">
        <title>WGS assembly of Ceratopteris richardii.</title>
        <authorList>
            <person name="Marchant D.B."/>
            <person name="Chen G."/>
            <person name="Jenkins J."/>
            <person name="Shu S."/>
            <person name="Leebens-Mack J."/>
            <person name="Grimwood J."/>
            <person name="Schmutz J."/>
            <person name="Soltis P."/>
            <person name="Soltis D."/>
            <person name="Chen Z.-H."/>
        </authorList>
    </citation>
    <scope>NUCLEOTIDE SEQUENCE</scope>
    <source>
        <strain evidence="1">Whitten #5841</strain>
        <tissue evidence="1">Leaf</tissue>
    </source>
</reference>
<evidence type="ECO:0000313" key="2">
    <source>
        <dbReference type="Proteomes" id="UP000825935"/>
    </source>
</evidence>
<name>A0A8T2VEX2_CERRI</name>
<accession>A0A8T2VEX2</accession>
<dbReference type="AlphaFoldDB" id="A0A8T2VEX2"/>
<comment type="caution">
    <text evidence="1">The sequence shown here is derived from an EMBL/GenBank/DDBJ whole genome shotgun (WGS) entry which is preliminary data.</text>
</comment>
<keyword evidence="2" id="KW-1185">Reference proteome</keyword>
<organism evidence="1 2">
    <name type="scientific">Ceratopteris richardii</name>
    <name type="common">Triangle waterfern</name>
    <dbReference type="NCBI Taxonomy" id="49495"/>
    <lineage>
        <taxon>Eukaryota</taxon>
        <taxon>Viridiplantae</taxon>
        <taxon>Streptophyta</taxon>
        <taxon>Embryophyta</taxon>
        <taxon>Tracheophyta</taxon>
        <taxon>Polypodiopsida</taxon>
        <taxon>Polypodiidae</taxon>
        <taxon>Polypodiales</taxon>
        <taxon>Pteridineae</taxon>
        <taxon>Pteridaceae</taxon>
        <taxon>Parkerioideae</taxon>
        <taxon>Ceratopteris</taxon>
    </lineage>
</organism>
<protein>
    <submittedName>
        <fullName evidence="1">Uncharacterized protein</fullName>
    </submittedName>
</protein>
<dbReference type="EMBL" id="CM035406">
    <property type="protein sequence ID" value="KAH7447007.1"/>
    <property type="molecule type" value="Genomic_DNA"/>
</dbReference>